<dbReference type="AlphaFoldDB" id="A0A161L916"/>
<sequence>MAKKKTSVPPSQPYHPTMKRTHRVAFMLNEEEFKAVNRFIDKYQISNTSKFMREAVIRTILKRLDEDHPTLFD</sequence>
<gene>
    <name evidence="1" type="ORF">PJIAN_4376</name>
</gene>
<proteinExistence type="predicted"/>
<reference evidence="2" key="2">
    <citation type="journal article" date="2017" name="Genome Announc.">
        <title>Draft genome sequence of Paludibacter jiangxiensis NM7(T), a propionate-producing fermentative bacterium.</title>
        <authorList>
            <person name="Qiu Y.-L."/>
            <person name="Tourlousse D.M."/>
            <person name="Matsuura N."/>
            <person name="Ohashi A."/>
            <person name="Sekiguchi Y."/>
        </authorList>
    </citation>
    <scope>NUCLEOTIDE SEQUENCE [LARGE SCALE GENOMIC DNA]</scope>
    <source>
        <strain evidence="2">NM7</strain>
    </source>
</reference>
<evidence type="ECO:0000313" key="1">
    <source>
        <dbReference type="EMBL" id="GAT63834.1"/>
    </source>
</evidence>
<organism evidence="1 2">
    <name type="scientific">Paludibacter jiangxiensis</name>
    <dbReference type="NCBI Taxonomy" id="681398"/>
    <lineage>
        <taxon>Bacteria</taxon>
        <taxon>Pseudomonadati</taxon>
        <taxon>Bacteroidota</taxon>
        <taxon>Bacteroidia</taxon>
        <taxon>Bacteroidales</taxon>
        <taxon>Paludibacteraceae</taxon>
        <taxon>Paludibacter</taxon>
    </lineage>
</organism>
<name>A0A161L916_9BACT</name>
<evidence type="ECO:0000313" key="2">
    <source>
        <dbReference type="Proteomes" id="UP000076586"/>
    </source>
</evidence>
<accession>A0A161L916</accession>
<evidence type="ECO:0008006" key="3">
    <source>
        <dbReference type="Google" id="ProtNLM"/>
    </source>
</evidence>
<dbReference type="EMBL" id="BDCR01000004">
    <property type="protein sequence ID" value="GAT63834.1"/>
    <property type="molecule type" value="Genomic_DNA"/>
</dbReference>
<reference evidence="2" key="1">
    <citation type="submission" date="2016-04" db="EMBL/GenBank/DDBJ databases">
        <title>Draft genome sequence of Paludibacter jiangxiensis strain NM7.</title>
        <authorList>
            <person name="Qiu Y."/>
            <person name="Matsuura N."/>
            <person name="Ohashi A."/>
            <person name="Tourlousse M.D."/>
            <person name="Sekiguchi Y."/>
        </authorList>
    </citation>
    <scope>NUCLEOTIDE SEQUENCE [LARGE SCALE GENOMIC DNA]</scope>
    <source>
        <strain evidence="2">NM7</strain>
    </source>
</reference>
<comment type="caution">
    <text evidence="1">The sequence shown here is derived from an EMBL/GenBank/DDBJ whole genome shotgun (WGS) entry which is preliminary data.</text>
</comment>
<dbReference type="OrthoDB" id="1095728at2"/>
<keyword evidence="2" id="KW-1185">Reference proteome</keyword>
<dbReference type="STRING" id="681398.PJIAN_4376"/>
<protein>
    <recommendedName>
        <fullName evidence="3">Ribbon-helix-helix protein, copG family</fullName>
    </recommendedName>
</protein>
<dbReference type="Proteomes" id="UP000076586">
    <property type="component" value="Unassembled WGS sequence"/>
</dbReference>
<dbReference type="RefSeq" id="WP_068705388.1">
    <property type="nucleotide sequence ID" value="NZ_BDCR01000004.1"/>
</dbReference>